<feature type="region of interest" description="Disordered" evidence="6">
    <location>
        <begin position="4862"/>
        <end position="4889"/>
    </location>
</feature>
<keyword evidence="2" id="KW-0596">Phosphopantetheine</keyword>
<dbReference type="FunFam" id="3.30.300.30:FF:000033">
    <property type="entry name" value="Nonribosomal siderophore peptide synthase SidC"/>
    <property type="match status" value="1"/>
</dbReference>
<dbReference type="InterPro" id="IPR020806">
    <property type="entry name" value="PKS_PP-bd"/>
</dbReference>
<dbReference type="GO" id="GO:0010106">
    <property type="term" value="P:cellular response to iron ion starvation"/>
    <property type="evidence" value="ECO:0007669"/>
    <property type="project" value="UniProtKB-ARBA"/>
</dbReference>
<evidence type="ECO:0000313" key="8">
    <source>
        <dbReference type="EMBL" id="AEO55755.1"/>
    </source>
</evidence>
<dbReference type="InterPro" id="IPR036736">
    <property type="entry name" value="ACP-like_sf"/>
</dbReference>
<dbReference type="Pfam" id="PF00550">
    <property type="entry name" value="PP-binding"/>
    <property type="match status" value="6"/>
</dbReference>
<dbReference type="InterPro" id="IPR045851">
    <property type="entry name" value="AMP-bd_C_sf"/>
</dbReference>
<dbReference type="GeneID" id="11512850"/>
<dbReference type="OrthoDB" id="416786at2759"/>
<dbReference type="SUPFAM" id="SSF56801">
    <property type="entry name" value="Acetyl-CoA synthetase-like"/>
    <property type="match status" value="3"/>
</dbReference>
<dbReference type="InterPro" id="IPR006162">
    <property type="entry name" value="Ppantetheine_attach_site"/>
</dbReference>
<dbReference type="SUPFAM" id="SSF47336">
    <property type="entry name" value="ACP-like"/>
    <property type="match status" value="6"/>
</dbReference>
<dbReference type="PANTHER" id="PTHR45527:SF1">
    <property type="entry name" value="FATTY ACID SYNTHASE"/>
    <property type="match status" value="1"/>
</dbReference>
<dbReference type="Pfam" id="PF00668">
    <property type="entry name" value="Condensation"/>
    <property type="match status" value="5"/>
</dbReference>
<evidence type="ECO:0000259" key="7">
    <source>
        <dbReference type="PROSITE" id="PS50075"/>
    </source>
</evidence>
<dbReference type="SUPFAM" id="SSF52777">
    <property type="entry name" value="CoA-dependent acyltransferases"/>
    <property type="match status" value="12"/>
</dbReference>
<dbReference type="Gene3D" id="3.30.300.30">
    <property type="match status" value="3"/>
</dbReference>
<dbReference type="GO" id="GO:0005737">
    <property type="term" value="C:cytoplasm"/>
    <property type="evidence" value="ECO:0007669"/>
    <property type="project" value="TreeGrafter"/>
</dbReference>
<proteinExistence type="inferred from homology"/>
<dbReference type="GO" id="GO:0016874">
    <property type="term" value="F:ligase activity"/>
    <property type="evidence" value="ECO:0007669"/>
    <property type="project" value="UniProtKB-KW"/>
</dbReference>
<dbReference type="PROSITE" id="PS00455">
    <property type="entry name" value="AMP_BINDING"/>
    <property type="match status" value="2"/>
</dbReference>
<accession>G2Q081</accession>
<dbReference type="RefSeq" id="XP_003661000.1">
    <property type="nucleotide sequence ID" value="XM_003660952.1"/>
</dbReference>
<keyword evidence="4" id="KW-0436">Ligase</keyword>
<dbReference type="VEuPathDB" id="FungiDB:MYCTH_97310"/>
<dbReference type="PROSITE" id="PS00012">
    <property type="entry name" value="PHOSPHOPANTETHEINE"/>
    <property type="match status" value="4"/>
</dbReference>
<dbReference type="eggNOG" id="KOG1256">
    <property type="taxonomic scope" value="Eukaryota"/>
</dbReference>
<name>G2Q081_THET4</name>
<dbReference type="InterPro" id="IPR010071">
    <property type="entry name" value="AA_adenyl_dom"/>
</dbReference>
<evidence type="ECO:0000256" key="2">
    <source>
        <dbReference type="ARBA" id="ARBA00022450"/>
    </source>
</evidence>
<dbReference type="eggNOG" id="KOG1178">
    <property type="taxonomic scope" value="Eukaryota"/>
</dbReference>
<dbReference type="InterPro" id="IPR023213">
    <property type="entry name" value="CAT-like_dom_sf"/>
</dbReference>
<feature type="domain" description="Carrier" evidence="7">
    <location>
        <begin position="2156"/>
        <end position="2233"/>
    </location>
</feature>
<organism evidence="8 9">
    <name type="scientific">Thermothelomyces thermophilus (strain ATCC 42464 / BCRC 31852 / DSM 1799)</name>
    <name type="common">Sporotrichum thermophile</name>
    <dbReference type="NCBI Taxonomy" id="573729"/>
    <lineage>
        <taxon>Eukaryota</taxon>
        <taxon>Fungi</taxon>
        <taxon>Dikarya</taxon>
        <taxon>Ascomycota</taxon>
        <taxon>Pezizomycotina</taxon>
        <taxon>Sordariomycetes</taxon>
        <taxon>Sordariomycetidae</taxon>
        <taxon>Sordariales</taxon>
        <taxon>Chaetomiaceae</taxon>
        <taxon>Thermothelomyces</taxon>
    </lineage>
</organism>
<dbReference type="STRING" id="573729.G2Q081"/>
<keyword evidence="3" id="KW-0597">Phosphoprotein</keyword>
<feature type="domain" description="Carrier" evidence="7">
    <location>
        <begin position="537"/>
        <end position="610"/>
    </location>
</feature>
<dbReference type="OMA" id="HHIVTEG"/>
<dbReference type="KEGG" id="mtm:MYCTH_97310"/>
<dbReference type="GO" id="GO:0031177">
    <property type="term" value="F:phosphopantetheine binding"/>
    <property type="evidence" value="ECO:0007669"/>
    <property type="project" value="InterPro"/>
</dbReference>
<feature type="compositionally biased region" description="Basic and acidic residues" evidence="6">
    <location>
        <begin position="4873"/>
        <end position="4889"/>
    </location>
</feature>
<feature type="domain" description="Carrier" evidence="7">
    <location>
        <begin position="3833"/>
        <end position="3909"/>
    </location>
</feature>
<dbReference type="EMBL" id="CP003002">
    <property type="protein sequence ID" value="AEO55755.1"/>
    <property type="molecule type" value="Genomic_DNA"/>
</dbReference>
<feature type="region of interest" description="Disordered" evidence="6">
    <location>
        <begin position="4609"/>
        <end position="4640"/>
    </location>
</feature>
<dbReference type="InterPro" id="IPR020845">
    <property type="entry name" value="AMP-binding_CS"/>
</dbReference>
<comment type="pathway">
    <text evidence="1">Siderophore biosynthesis.</text>
</comment>
<dbReference type="GO" id="GO:0043041">
    <property type="term" value="P:amino acid activation for nonribosomal peptide biosynthetic process"/>
    <property type="evidence" value="ECO:0007669"/>
    <property type="project" value="TreeGrafter"/>
</dbReference>
<evidence type="ECO:0000256" key="3">
    <source>
        <dbReference type="ARBA" id="ARBA00022553"/>
    </source>
</evidence>
<feature type="domain" description="Carrier" evidence="7">
    <location>
        <begin position="4416"/>
        <end position="4489"/>
    </location>
</feature>
<dbReference type="GO" id="GO:0031169">
    <property type="term" value="P:ferrichrome biosynthetic process"/>
    <property type="evidence" value="ECO:0007669"/>
    <property type="project" value="UniProtKB-ARBA"/>
</dbReference>
<keyword evidence="9" id="KW-1185">Reference proteome</keyword>
<evidence type="ECO:0000256" key="6">
    <source>
        <dbReference type="SAM" id="MobiDB-lite"/>
    </source>
</evidence>
<dbReference type="InterPro" id="IPR009081">
    <property type="entry name" value="PP-bd_ACP"/>
</dbReference>
<dbReference type="PANTHER" id="PTHR45527">
    <property type="entry name" value="NONRIBOSOMAL PEPTIDE SYNTHETASE"/>
    <property type="match status" value="1"/>
</dbReference>
<evidence type="ECO:0000313" key="9">
    <source>
        <dbReference type="Proteomes" id="UP000007322"/>
    </source>
</evidence>
<dbReference type="Gene3D" id="3.40.50.12780">
    <property type="entry name" value="N-terminal domain of ligase-like"/>
    <property type="match status" value="3"/>
</dbReference>
<dbReference type="Proteomes" id="UP000007322">
    <property type="component" value="Chromosome 1"/>
</dbReference>
<comment type="similarity">
    <text evidence="5">Belongs to the NRP synthetase family.</text>
</comment>
<feature type="domain" description="Carrier" evidence="7">
    <location>
        <begin position="3254"/>
        <end position="3328"/>
    </location>
</feature>
<evidence type="ECO:0000256" key="5">
    <source>
        <dbReference type="ARBA" id="ARBA00029454"/>
    </source>
</evidence>
<dbReference type="HOGENOM" id="CLU_000092_2_0_1"/>
<sequence>MDTPTTLQTTNALSIINHPATRLEGPNLLHLLVQASSIDGLDAIDFLGADGRRTSLSYAELHHASELLALRISALARASACPGPFVVPVLLPQSPELYIALLAILKAGGAFCPMNLDVPLNRAKFILEDVSAKIVVTTSELVPRLPQGEHSVLTVDRDDLDKSPSTVNHREASPSDLAYVMYTSGSTGTPKGVGVSHDAVTQSLLAHDRHIPHFSRFLQFAAPTFDVSVFEIFFPLFRGKTLVSCSRSAMLNDLPGILRSMDVDACELTPTVAGSLLRKRENAPCLRLLLTIGEMLTLPVVHEFGSKEGHPSMLWGMYGPTEAAIHCTLQPAFSGSSAVHNIGIPLDTVSAFVLKIPEEGEDARGIEIVPRGEIGELALGGFQLADGYLNRPEQTSSAFIDTPYGRLYRTGDKARMRTDGTLECLGRIKDGQVKLRGQRMELGEVEHAALRTPGCHSAVAAVTGATLVLFCGVDGDGGGDSTRAILESCRQWLPGYMVPGDIVLVQSFPRLPSGKVDRARLVADYAAQTTGTTQPIAYEDELERLLCELVGSCLGCKATPHQDLFKAGLDSLSAISLASVLRDAGFEVGALDLLEHRTISSIRKRVRSRTEAADLIPANLELDISANMPCHSALSVHGEPIEAIVPCTPLQASMLAETMNDSRAYCNWVELEFTGNLSIDTLRSWFSQLALDNEILRTGFIHHQGQFLQVIFEQLPQSSVSAVVDSTAREFQLRDEAEFLAPLRVQVPLSQSGEDTTVVLQLHHAIYDGWSFDLILSDLEILAQGQQLAPRPQFRHLSAYYHSAAFGRECDAAREFWAGNLLGFQPPPFPILGPETNRTPDVKSSTVLLDVGPRDLREMLQNIDCGPQAVFQAALAWLWGSIIGADDVVIGSIHSGRTVPVPKIESVVGPCITAVPLRTDLSQVRTIRDLLVSVHAGNRATLPHGVLPLAEIKRAAGVRPGQSIYDVLFVYQESLPSRRRAVNVVKQVAHRDYLETKLLVEVEPTDKDFECRITYHSDAFPEPLVGILQGVIPALVSHMLQNLEAEVSSLRASSPQHVLSVYNPYPTTFSGVPDLATAVERTAADFPDKDAVCFADHISAGVLTTTTISFAELNETANRIAWRLEQHRVREGQVVAIVMEKSIRLYAGILAILKAGCAYLPLLPNTPVARIETIFQQADVETCLVDTATHDLLKQRLPCTLIDLQSLDLRDQTAPTLSARPPADPNRPAYVIYTSGSTGVPKGVCITQLNIMSNLDALSRIYPVKEDSRLLQSCSQAFDVSVFEIFFAWTRGMCLCSGTNDTLFEDLERSIRKLKVTHLSMTPTVASLVDPAKVPLVEFLVTAGEPMTEAVARSWGDKLYQGYGPSETTNICSVKRMGRGQAIRHLGWSFENTSTIVLARDGSEVVPYGCLGELCFGGDQVAAGYLGMPELTAEKFISHPAYGRIYRSGDLGRMLPDGSMVIVGRADELIKIRGQRVELQEITEAIRQAGAADCATLLLGAEETGNRAQIVSFLVPAAIEGSKFNVLDLDDTIRQDIQSLHHVLESRLPAYMLPSAIIPISVLPVTASGKLDRKRLEQAYRDFGKERLALVTHGPSQVETDGEWSSIETQIADVVSSALNVDRADVQRWAPLAVLGLDSISAIEVSRQLNKTLGKRVPISTILRNSSVARLAKALSDTDVGNLQQGEAPGPLPKDVADNVATRLVRLGRSFSRLLPCTPLQQAMLATSSGNGQYLNRMLFRVNGDLEKLKDAWNSMIARHDILRTCFVETDDAKWPMLQAVLGSWQPSWIHLDASGSSLEDCMSEHALGVPNAIDSLEPAVSFATIVQADRVYLSLVCHHALYDGVAVERLLYEVEQHFLGSTLPQTPSYDQFLRESLRLPASTDSFWLEHLRDYEPKLTAHLVAEPEPARTPTSLSSSELDMPLNEVKTRIKGLGVSLLALVQAAWATALGCMLKADDVCFGNVVNGRSLPIDGINELVAPCFNTIPIRMDLSSRQRNLELVGAFQALNTEMMEYQFTPLRRIQSLDPKNSGTRRLFDTLLLLQQSPRPLNQSIWTLERDEGEMDVPLVCEVIPDEQLDRLIVRMHSDPSQSVPGEVAELACHLFLYAIRDCLQFPSSYVNRDNLPPSLAERLRQIEYRPTQSASAAAQERSMSEHWTTTEATVRSVLASLTSHASENIKHDTTIYQLGLDSISAVQIASQLRKRGYSKVAARDVLEHPTCAGLARYLDTSSSDMRPLATYDISRFQEHVKQQVLAHGIAAHTIEAVLPCTPLQSAMVAQFIKSEGRDYFNFVHFRLDDDRVNGATLAGAWHTVIRAHPILRTAIVSVEHEDSMFAMVQYRADMSEHMAADIVRSSSDKLDFNGWRLDASRAALQHPHTRLWSVNIVVDGGAGVEMHLAIHHALYDAQSLQAILDDLSRAALNGVGPVEGPSIEEAVTDILGQVSANRDHSADFWKRQAKEVVINRFPILTPLQETERRMLTESVMSTTRLTDLEEAASRSGHTLQVVLQAAWTRVLSAYLGEDSVVFGVVLSGRNTDATRDAVFPCVSTLPVIATNTSSNEALLAQMLRYGTELYRQQHQPLTRIQQWLGRPDSKLFDTLLVYQKSARDASAEHPWRVVNESANVEYPVSVEVESGHGGHLGYRATFPSHVLASEQALLLLRQLDAAVQHLAFQPLAQETDLFRTHPDLFSILPPEMPEIPTEVRFLHQFVERQALQAPDTTALHFVERFDGDAPVGRRWTYKELNDNGDRVAHMVLPHAEPGGIVAVYFDKCPEAYFSILGILKAGCAFVALDPTAPRARNEFILRDSGASALITSSALRDQADFADTLPTLVVDQQLSLSSAAAAGPPPLRRELRPNDVCYCLYTSGTTGTPKGCEITHDNAVQCMLAFQHIFRGHWQANSRWLQFASLHFDVSVLEQYWSWSVGITLVAAPRDLILEDLAGTISRLEITHIDLTPSLARLLRPDDVPSLCRGVFITGGEALKQEILDAWGSERVIYNFYGPTEATIGVTAFPRVPANGRPSNIGRQFINVGSYVLKPGTQHPVLRGGVGELCVSGRLVGKGYLGREDLTAERFPILGHFGERVYRTGDLVRLLHDGCFDFLGRADDQVKLRGQRLEIGEINHAIRKGVEEVRDVATLVVRSEAQQHKDVLVSFIATDSGRTARKDGRAVLEVSVRPEAVELCHRARDACRSKLPAYMVPTYILQVPFIPLSANNKAELRQLRQLFASLKPETLVQSLSSSRGVSNRTLGAAGERVARVIAAMQKVDASVITPGSSIFELGIDSITVLRLSRALKSEGLAQASPALILKHPLLADLVAALEAQHQHPNPVDVSQSVANARQLVQACAHKHRASVCRELGVTPDQVEYIAPCSPLQQGMISRTAMDAAYYFNSFEFVLSPKVSTTHLRDALQRTIDALPILRTKFVGTADGVVQVAVDRYPLPWADVLLEAGAPLTNAVRESRGAWIERNQKGLYQPLEAALITSAGGARLLVLHIFHALYDANSINFVLDRAIAEYRTLNGELAASTNGAAAPAPSFLEALCHGPLRDFGNTKSFWLEHLEGVTPIPPSDSTPHSSVTSHQQRVPFGPLESLRTRVGVTHQALVQAAWVAVLAKHRSADPTIGVIVSGRSMDLDGAEMVVGPLFNTLPFHARAIKSEAGSTWASLVRRCHDYNTAVLPFQHVPLRDIQKWCSGGRPLFDTLFSFQLEEQTLAEHGEDLWTAKDSEPNADYPLALEATLGADGHLRLLIVARAEKDLVLALMGDLEQALEAMAENPDGLVLQSGSHDSITTEAAAGGTLAARAGDDVLVNGNNNNNNNNHAAPPAAESSFTWSKEALTIRNEIASLAGTDPESVTETTPLFGLGLDSIDIIKLAAVLRKQKMELKTSELMKAQTIAAIAEILQARRHQHHIGQNGIKDASDPDLDEVSRLATTLRQHIVDKGAELAADDVVLPATPLQETMLAEMVESDFELYFNHDILEIAPSVDIAKLKNAWTTVIAGSPILRTRFLQVESPCLNASYCQVVSSASSTYYYMTDVSLNSPDELAKVCQTATLRARKGAGRSNLLQLAFASVAGQKRYLVLSIAHALYDGWSLSLLHRHVHEAYHGTYQPQDTTSYVNQLRDVLLPEHREAPSFWSGFLQGARPTMFPEEEGSPDQAHHPIYRDEAASSVPVPEIAAFCKANAVTMHTLGQACWSALLAAKTASMDVTFGVVLSCRDDENLERFLFPTMNTVAVRTVLHGTVASWLRYMQENMGNIASYQHFPLREAQRLARSNGPLFNTLFIQQRGLPGHIIDEQGSGPLMRSVGGTSAVEYPVCVEMEVTADSGLIWRIACDGAFASRNETSQILRDLDELLGRMMRSPEASVLEFSGEQVSICGQPPVVLQARESNISEGSPGAVATQEAVDSGDASWSSTEETIRRVLAEVSGVPAATILKSNNIYHLGLDSISAIKAVSLLRKSGLKIGLRDMLKAGSISRMAQCAREAGSAPVGSARTSDGNGPRTEVVAVPPGFDLDAALAGIGMSTPMVEYVLPATPMQVHMLSAWQNTRGAVFYPCFRYAISGHADAHTIARAWKVLTAETPALRTIFLSTESRATPVLQVILHPSSTADQDDGPSPADGNNSWSSRAAEHPRQPYNSLHAEKQGEKWLLRLRIHHALYDAVSLSAIMDRFAALCAAQDVENEPDETTRRQFWTAYLANAPSRPLLAPQEEVPEEPPSRVGLVKKVAPAAGIAQLVGHCKARGVSFQALFFAAYAEFLASAAAAESGSPRPETVVFGIYLANRAGGHDGPGASVYPFLRLVPLRVAPRPGPGLLEVAAEVQADIHAISSPVNVEVALWEIKDWTGVTIDSFVNFLAASPLPGSSGDTEGEEKNENEKEEEERKGKEVRWELVGEPAADDAVVVENLKGDWFDGDIAGELSSNPVRDAFPDAIDVEVSLQDNQMTIGVFGPGQRLRGADGAAKILEGIVDVLTGVL</sequence>
<dbReference type="NCBIfam" id="NF003417">
    <property type="entry name" value="PRK04813.1"/>
    <property type="match status" value="3"/>
</dbReference>
<dbReference type="InterPro" id="IPR042099">
    <property type="entry name" value="ANL_N_sf"/>
</dbReference>
<dbReference type="CDD" id="cd05918">
    <property type="entry name" value="A_NRPS_SidN3_like"/>
    <property type="match status" value="2"/>
</dbReference>
<dbReference type="FunFam" id="3.40.50.12780:FF:000024">
    <property type="entry name" value="Nonribosomal siderophore peptide synthase SidC"/>
    <property type="match status" value="2"/>
</dbReference>
<dbReference type="Pfam" id="PF00501">
    <property type="entry name" value="AMP-binding"/>
    <property type="match status" value="3"/>
</dbReference>
<dbReference type="FunFam" id="3.30.300.30:FF:000015">
    <property type="entry name" value="Nonribosomal peptide synthase SidD"/>
    <property type="match status" value="1"/>
</dbReference>
<dbReference type="InterPro" id="IPR000873">
    <property type="entry name" value="AMP-dep_synth/lig_dom"/>
</dbReference>
<dbReference type="PROSITE" id="PS50075">
    <property type="entry name" value="CARRIER"/>
    <property type="match status" value="6"/>
</dbReference>
<dbReference type="Gene3D" id="3.30.559.30">
    <property type="entry name" value="Nonribosomal peptide synthetase, condensation domain"/>
    <property type="match status" value="6"/>
</dbReference>
<dbReference type="InterPro" id="IPR001242">
    <property type="entry name" value="Condensation_dom"/>
</dbReference>
<feature type="domain" description="Carrier" evidence="7">
    <location>
        <begin position="1605"/>
        <end position="1679"/>
    </location>
</feature>
<evidence type="ECO:0000256" key="1">
    <source>
        <dbReference type="ARBA" id="ARBA00004924"/>
    </source>
</evidence>
<dbReference type="InParanoid" id="G2Q081"/>
<protein>
    <submittedName>
        <fullName evidence="8">Non-ribosomal peptide synthetase</fullName>
    </submittedName>
</protein>
<gene>
    <name evidence="8" type="ORF">MYCTH_97310</name>
</gene>
<evidence type="ECO:0000256" key="4">
    <source>
        <dbReference type="ARBA" id="ARBA00022598"/>
    </source>
</evidence>
<dbReference type="Gene3D" id="1.10.1200.10">
    <property type="entry name" value="ACP-like"/>
    <property type="match status" value="6"/>
</dbReference>
<reference evidence="8 9" key="1">
    <citation type="journal article" date="2011" name="Nat. Biotechnol.">
        <title>Comparative genomic analysis of the thermophilic biomass-degrading fungi Myceliophthora thermophila and Thielavia terrestris.</title>
        <authorList>
            <person name="Berka R.M."/>
            <person name="Grigoriev I.V."/>
            <person name="Otillar R."/>
            <person name="Salamov A."/>
            <person name="Grimwood J."/>
            <person name="Reid I."/>
            <person name="Ishmael N."/>
            <person name="John T."/>
            <person name="Darmond C."/>
            <person name="Moisan M.-C."/>
            <person name="Henrissat B."/>
            <person name="Coutinho P.M."/>
            <person name="Lombard V."/>
            <person name="Natvig D.O."/>
            <person name="Lindquist E."/>
            <person name="Schmutz J."/>
            <person name="Lucas S."/>
            <person name="Harris P."/>
            <person name="Powlowski J."/>
            <person name="Bellemare A."/>
            <person name="Taylor D."/>
            <person name="Butler G."/>
            <person name="de Vries R.P."/>
            <person name="Allijn I.E."/>
            <person name="van den Brink J."/>
            <person name="Ushinsky S."/>
            <person name="Storms R."/>
            <person name="Powell A.J."/>
            <person name="Paulsen I.T."/>
            <person name="Elbourne L.D.H."/>
            <person name="Baker S.E."/>
            <person name="Magnuson J."/>
            <person name="LaBoissiere S."/>
            <person name="Clutterbuck A.J."/>
            <person name="Martinez D."/>
            <person name="Wogulis M."/>
            <person name="de Leon A.L."/>
            <person name="Rey M.W."/>
            <person name="Tsang A."/>
        </authorList>
    </citation>
    <scope>NUCLEOTIDE SEQUENCE [LARGE SCALE GENOMIC DNA]</scope>
    <source>
        <strain evidence="9">ATCC 42464 / BCRC 31852 / DSM 1799</strain>
    </source>
</reference>
<dbReference type="Gene3D" id="3.30.559.10">
    <property type="entry name" value="Chloramphenicol acetyltransferase-like domain"/>
    <property type="match status" value="6"/>
</dbReference>
<dbReference type="SMART" id="SM00823">
    <property type="entry name" value="PKS_PP"/>
    <property type="match status" value="6"/>
</dbReference>
<dbReference type="NCBIfam" id="TIGR01733">
    <property type="entry name" value="AA-adenyl-dom"/>
    <property type="match status" value="3"/>
</dbReference>